<keyword evidence="2" id="KW-1185">Reference proteome</keyword>
<proteinExistence type="predicted"/>
<dbReference type="EMBL" id="LT629750">
    <property type="protein sequence ID" value="SDS34589.1"/>
    <property type="molecule type" value="Genomic_DNA"/>
</dbReference>
<accession>A0A1H1RI30</accession>
<organism evidence="1 2">
    <name type="scientific">Bradyrhizobium canariense</name>
    <dbReference type="NCBI Taxonomy" id="255045"/>
    <lineage>
        <taxon>Bacteria</taxon>
        <taxon>Pseudomonadati</taxon>
        <taxon>Pseudomonadota</taxon>
        <taxon>Alphaproteobacteria</taxon>
        <taxon>Hyphomicrobiales</taxon>
        <taxon>Nitrobacteraceae</taxon>
        <taxon>Bradyrhizobium</taxon>
    </lineage>
</organism>
<sequence>MWAGWKMPATKGILTSGLVASYNSSTQGGIVR</sequence>
<dbReference type="AlphaFoldDB" id="A0A1H1RI30"/>
<protein>
    <submittedName>
        <fullName evidence="1">Uncharacterized protein</fullName>
    </submittedName>
</protein>
<evidence type="ECO:0000313" key="1">
    <source>
        <dbReference type="EMBL" id="SDS34589.1"/>
    </source>
</evidence>
<evidence type="ECO:0000313" key="2">
    <source>
        <dbReference type="Proteomes" id="UP000243904"/>
    </source>
</evidence>
<dbReference type="Proteomes" id="UP000243904">
    <property type="component" value="Chromosome I"/>
</dbReference>
<gene>
    <name evidence="1" type="ORF">SAMN05444158_1772</name>
</gene>
<reference evidence="2" key="1">
    <citation type="submission" date="2016-10" db="EMBL/GenBank/DDBJ databases">
        <authorList>
            <person name="Varghese N."/>
            <person name="Submissions S."/>
        </authorList>
    </citation>
    <scope>NUCLEOTIDE SEQUENCE [LARGE SCALE GENOMIC DNA]</scope>
    <source>
        <strain evidence="2">GAS369</strain>
    </source>
</reference>
<name>A0A1H1RI30_9BRAD</name>